<dbReference type="RefSeq" id="WP_135151383.1">
    <property type="nucleotide sequence ID" value="NZ_SOMN01000005.1"/>
</dbReference>
<evidence type="ECO:0000313" key="2">
    <source>
        <dbReference type="EMBL" id="TFE29085.1"/>
    </source>
</evidence>
<dbReference type="OrthoDB" id="1911879at2"/>
<keyword evidence="1" id="KW-0732">Signal</keyword>
<reference evidence="2 3" key="1">
    <citation type="submission" date="2019-03" db="EMBL/GenBank/DDBJ databases">
        <title>Cohnella endophytica sp. nov., a novel endophytic bacterium isolated from bark of Sonneratia apetala.</title>
        <authorList>
            <person name="Tuo L."/>
        </authorList>
    </citation>
    <scope>NUCLEOTIDE SEQUENCE [LARGE SCALE GENOMIC DNA]</scope>
    <source>
        <strain evidence="2 3">CCTCC AB 208254</strain>
    </source>
</reference>
<dbReference type="AlphaFoldDB" id="A0A4Y8M3A7"/>
<feature type="signal peptide" evidence="1">
    <location>
        <begin position="1"/>
        <end position="18"/>
    </location>
</feature>
<sequence length="100" mass="11395">MRSLLLFALACLILAAYNQTIPQSQFTPDRNLILELSKPDIRGRHYEIYKTIKDATIAAEIKFMLKQADESKMMVSMSRNPDRRISIINTSPLASAEPRI</sequence>
<comment type="caution">
    <text evidence="2">The sequence shown here is derived from an EMBL/GenBank/DDBJ whole genome shotgun (WGS) entry which is preliminary data.</text>
</comment>
<dbReference type="Proteomes" id="UP000297900">
    <property type="component" value="Unassembled WGS sequence"/>
</dbReference>
<accession>A0A4Y8M3A7</accession>
<organism evidence="2 3">
    <name type="scientific">Cohnella luojiensis</name>
    <dbReference type="NCBI Taxonomy" id="652876"/>
    <lineage>
        <taxon>Bacteria</taxon>
        <taxon>Bacillati</taxon>
        <taxon>Bacillota</taxon>
        <taxon>Bacilli</taxon>
        <taxon>Bacillales</taxon>
        <taxon>Paenibacillaceae</taxon>
        <taxon>Cohnella</taxon>
    </lineage>
</organism>
<evidence type="ECO:0000256" key="1">
    <source>
        <dbReference type="SAM" id="SignalP"/>
    </source>
</evidence>
<keyword evidence="3" id="KW-1185">Reference proteome</keyword>
<protein>
    <submittedName>
        <fullName evidence="2">Uncharacterized protein</fullName>
    </submittedName>
</protein>
<proteinExistence type="predicted"/>
<evidence type="ECO:0000313" key="3">
    <source>
        <dbReference type="Proteomes" id="UP000297900"/>
    </source>
</evidence>
<gene>
    <name evidence="2" type="ORF">E2980_06780</name>
</gene>
<name>A0A4Y8M3A7_9BACL</name>
<feature type="chain" id="PRO_5039322355" evidence="1">
    <location>
        <begin position="19"/>
        <end position="100"/>
    </location>
</feature>
<dbReference type="EMBL" id="SOMN01000005">
    <property type="protein sequence ID" value="TFE29085.1"/>
    <property type="molecule type" value="Genomic_DNA"/>
</dbReference>